<keyword evidence="4" id="KW-0472">Membrane</keyword>
<name>A0AAD9D0F2_PAPLA</name>
<reference evidence="6" key="1">
    <citation type="submission" date="2023-02" db="EMBL/GenBank/DDBJ databases">
        <title>Identification and recombinant expression of a fungal hydrolase from Papiliotrema laurentii that hydrolyzes apple cutin and clears colloidal polyester polyurethane.</title>
        <authorList>
            <consortium name="DOE Joint Genome Institute"/>
            <person name="Roman V.A."/>
            <person name="Bojanowski C."/>
            <person name="Crable B.R."/>
            <person name="Wagner D.N."/>
            <person name="Hung C.S."/>
            <person name="Nadeau L.J."/>
            <person name="Schratz L."/>
            <person name="Haridas S."/>
            <person name="Pangilinan J."/>
            <person name="Lipzen A."/>
            <person name="Na H."/>
            <person name="Yan M."/>
            <person name="Ng V."/>
            <person name="Grigoriev I.V."/>
            <person name="Spatafora J.W."/>
            <person name="Barlow D."/>
            <person name="Biffinger J."/>
            <person name="Kelley-Loughnane N."/>
            <person name="Varaljay V.A."/>
            <person name="Crookes-Goodson W.J."/>
        </authorList>
    </citation>
    <scope>NUCLEOTIDE SEQUENCE</scope>
    <source>
        <strain evidence="6">5307AH</strain>
    </source>
</reference>
<keyword evidence="4" id="KW-1133">Transmembrane helix</keyword>
<dbReference type="EMBL" id="JAODAN010000006">
    <property type="protein sequence ID" value="KAK1923888.1"/>
    <property type="molecule type" value="Genomic_DNA"/>
</dbReference>
<evidence type="ECO:0000259" key="5">
    <source>
        <dbReference type="Pfam" id="PF01494"/>
    </source>
</evidence>
<dbReference type="GO" id="GO:0071949">
    <property type="term" value="F:FAD binding"/>
    <property type="evidence" value="ECO:0007669"/>
    <property type="project" value="InterPro"/>
</dbReference>
<dbReference type="GO" id="GO:0044550">
    <property type="term" value="P:secondary metabolite biosynthetic process"/>
    <property type="evidence" value="ECO:0007669"/>
    <property type="project" value="TreeGrafter"/>
</dbReference>
<dbReference type="Pfam" id="PF01494">
    <property type="entry name" value="FAD_binding_3"/>
    <property type="match status" value="1"/>
</dbReference>
<dbReference type="AlphaFoldDB" id="A0AAD9D0F2"/>
<dbReference type="SUPFAM" id="SSF51905">
    <property type="entry name" value="FAD/NAD(P)-binding domain"/>
    <property type="match status" value="1"/>
</dbReference>
<gene>
    <name evidence="6" type="ORF">DB88DRAFT_511408</name>
</gene>
<keyword evidence="1" id="KW-0285">Flavoprotein</keyword>
<dbReference type="PANTHER" id="PTHR46720">
    <property type="entry name" value="HYDROXYLASE, PUTATIVE (AFU_ORTHOLOGUE AFUA_3G01460)-RELATED"/>
    <property type="match status" value="1"/>
</dbReference>
<organism evidence="6 7">
    <name type="scientific">Papiliotrema laurentii</name>
    <name type="common">Cryptococcus laurentii</name>
    <dbReference type="NCBI Taxonomy" id="5418"/>
    <lineage>
        <taxon>Eukaryota</taxon>
        <taxon>Fungi</taxon>
        <taxon>Dikarya</taxon>
        <taxon>Basidiomycota</taxon>
        <taxon>Agaricomycotina</taxon>
        <taxon>Tremellomycetes</taxon>
        <taxon>Tremellales</taxon>
        <taxon>Rhynchogastremaceae</taxon>
        <taxon>Papiliotrema</taxon>
    </lineage>
</organism>
<keyword evidence="3" id="KW-0560">Oxidoreductase</keyword>
<dbReference type="PANTHER" id="PTHR46720:SF3">
    <property type="entry name" value="FAD-BINDING DOMAIN-CONTAINING PROTEIN-RELATED"/>
    <property type="match status" value="1"/>
</dbReference>
<evidence type="ECO:0000256" key="2">
    <source>
        <dbReference type="ARBA" id="ARBA00022827"/>
    </source>
</evidence>
<dbReference type="Gene3D" id="3.50.50.60">
    <property type="entry name" value="FAD/NAD(P)-binding domain"/>
    <property type="match status" value="1"/>
</dbReference>
<evidence type="ECO:0000256" key="1">
    <source>
        <dbReference type="ARBA" id="ARBA00022630"/>
    </source>
</evidence>
<evidence type="ECO:0000313" key="6">
    <source>
        <dbReference type="EMBL" id="KAK1923888.1"/>
    </source>
</evidence>
<keyword evidence="6" id="KW-0503">Monooxygenase</keyword>
<proteinExistence type="predicted"/>
<dbReference type="InterPro" id="IPR051104">
    <property type="entry name" value="FAD_monoxygenase"/>
</dbReference>
<comment type="caution">
    <text evidence="6">The sequence shown here is derived from an EMBL/GenBank/DDBJ whole genome shotgun (WGS) entry which is preliminary data.</text>
</comment>
<dbReference type="GO" id="GO:0004497">
    <property type="term" value="F:monooxygenase activity"/>
    <property type="evidence" value="ECO:0007669"/>
    <property type="project" value="UniProtKB-KW"/>
</dbReference>
<dbReference type="PRINTS" id="PR00420">
    <property type="entry name" value="RNGMNOXGNASE"/>
</dbReference>
<feature type="transmembrane region" description="Helical" evidence="4">
    <location>
        <begin position="12"/>
        <end position="34"/>
    </location>
</feature>
<evidence type="ECO:0000256" key="4">
    <source>
        <dbReference type="SAM" id="Phobius"/>
    </source>
</evidence>
<dbReference type="Proteomes" id="UP001182556">
    <property type="component" value="Unassembled WGS sequence"/>
</dbReference>
<keyword evidence="2" id="KW-0274">FAD</keyword>
<accession>A0AAD9D0F2</accession>
<dbReference type="InterPro" id="IPR002938">
    <property type="entry name" value="FAD-bd"/>
</dbReference>
<keyword evidence="4" id="KW-0812">Transmembrane</keyword>
<evidence type="ECO:0000256" key="3">
    <source>
        <dbReference type="ARBA" id="ARBA00023002"/>
    </source>
</evidence>
<feature type="domain" description="FAD-binding" evidence="5">
    <location>
        <begin position="14"/>
        <end position="340"/>
    </location>
</feature>
<evidence type="ECO:0000313" key="7">
    <source>
        <dbReference type="Proteomes" id="UP001182556"/>
    </source>
</evidence>
<sequence>MPIPTPAQRDTILTVAISGGGPAGLAAAIALLAIPGVQVTIYEQARALREIGAGLRVGFNSWRVLELLGVDQQVHGHKKVVHEHRDGTTGELQYRYPPHFGPDKYHEIRARRTVLQKALIDALPPDVVKLKKRLVALEQLAKGRARLAFEDGTFADADLVIGADGIRSAVRKATYPAYETQYNGTTIWRTLVPLSTVQHLDLVKSTCFHHGPNTTFKCSIVSNPEEVVAGEGLWEMTLRHREDPTKATGKKFSWGIPATNERVASHFTAFTAQIREAIQLVPEGQWREFSAFSGSCLEHVTANDNTLLIGDASHPMLGAFGSGAAFAMQDGWLFAQALDHYLVSRQLPTREALTAALKLFDEVRGPYYHRMYEYMARPDADLSGKFSTQSPDPRGPLYWVFGHDIGEEWEKVRAGLD</sequence>
<dbReference type="InterPro" id="IPR036188">
    <property type="entry name" value="FAD/NAD-bd_sf"/>
</dbReference>
<keyword evidence="7" id="KW-1185">Reference proteome</keyword>
<protein>
    <submittedName>
        <fullName evidence="6">FAD-binding monooxygenase</fullName>
    </submittedName>
</protein>